<sequence length="68" mass="7475">MTSIGTSRMKKSLGTTLRKTAADKNRVPVTDIDSQSSFYQCFNGASTSKKAKVPGDTEQFNAIFFLLH</sequence>
<protein>
    <submittedName>
        <fullName evidence="1">Uncharacterized protein</fullName>
    </submittedName>
</protein>
<accession>A0A5N6R0U0</accession>
<gene>
    <name evidence="1" type="ORF">FH972_009078</name>
</gene>
<dbReference type="AlphaFoldDB" id="A0A5N6R0U0"/>
<proteinExistence type="predicted"/>
<dbReference type="EMBL" id="CM017323">
    <property type="protein sequence ID" value="KAE8023376.1"/>
    <property type="molecule type" value="Genomic_DNA"/>
</dbReference>
<evidence type="ECO:0000313" key="2">
    <source>
        <dbReference type="Proteomes" id="UP000327013"/>
    </source>
</evidence>
<dbReference type="Proteomes" id="UP000327013">
    <property type="component" value="Chromosome 3"/>
</dbReference>
<evidence type="ECO:0000313" key="1">
    <source>
        <dbReference type="EMBL" id="KAE8023376.1"/>
    </source>
</evidence>
<organism evidence="1 2">
    <name type="scientific">Carpinus fangiana</name>
    <dbReference type="NCBI Taxonomy" id="176857"/>
    <lineage>
        <taxon>Eukaryota</taxon>
        <taxon>Viridiplantae</taxon>
        <taxon>Streptophyta</taxon>
        <taxon>Embryophyta</taxon>
        <taxon>Tracheophyta</taxon>
        <taxon>Spermatophyta</taxon>
        <taxon>Magnoliopsida</taxon>
        <taxon>eudicotyledons</taxon>
        <taxon>Gunneridae</taxon>
        <taxon>Pentapetalae</taxon>
        <taxon>rosids</taxon>
        <taxon>fabids</taxon>
        <taxon>Fagales</taxon>
        <taxon>Betulaceae</taxon>
        <taxon>Carpinus</taxon>
    </lineage>
</organism>
<keyword evidence="2" id="KW-1185">Reference proteome</keyword>
<reference evidence="1 2" key="1">
    <citation type="submission" date="2019-06" db="EMBL/GenBank/DDBJ databases">
        <title>A chromosomal-level reference genome of Carpinus fangiana (Coryloideae, Betulaceae).</title>
        <authorList>
            <person name="Yang X."/>
            <person name="Wang Z."/>
            <person name="Zhang L."/>
            <person name="Hao G."/>
            <person name="Liu J."/>
            <person name="Yang Y."/>
        </authorList>
    </citation>
    <scope>NUCLEOTIDE SEQUENCE [LARGE SCALE GENOMIC DNA]</scope>
    <source>
        <strain evidence="1">Cfa_2016G</strain>
        <tissue evidence="1">Leaf</tissue>
    </source>
</reference>
<name>A0A5N6R0U0_9ROSI</name>